<reference evidence="3 4" key="1">
    <citation type="submission" date="2019-06" db="EMBL/GenBank/DDBJ databases">
        <title>Saccharibacillus brassicae sp. nov., an endophytic bacterium isolated from Chinese cabbage seeds (Brassica pekinensis).</title>
        <authorList>
            <person name="Jiang L."/>
            <person name="Lee J."/>
            <person name="Kim S.W."/>
        </authorList>
    </citation>
    <scope>NUCLEOTIDE SEQUENCE [LARGE SCALE GENOMIC DNA]</scope>
    <source>
        <strain evidence="4">KCTC 43072 / ATSA2</strain>
    </source>
</reference>
<feature type="transmembrane region" description="Helical" evidence="2">
    <location>
        <begin position="104"/>
        <end position="124"/>
    </location>
</feature>
<name>A0A4Y6V096_SACBS</name>
<keyword evidence="2" id="KW-0812">Transmembrane</keyword>
<organism evidence="3 4">
    <name type="scientific">Saccharibacillus brassicae</name>
    <dbReference type="NCBI Taxonomy" id="2583377"/>
    <lineage>
        <taxon>Bacteria</taxon>
        <taxon>Bacillati</taxon>
        <taxon>Bacillota</taxon>
        <taxon>Bacilli</taxon>
        <taxon>Bacillales</taxon>
        <taxon>Paenibacillaceae</taxon>
        <taxon>Saccharibacillus</taxon>
    </lineage>
</organism>
<keyword evidence="2" id="KW-0472">Membrane</keyword>
<evidence type="ECO:0000256" key="1">
    <source>
        <dbReference type="SAM" id="Coils"/>
    </source>
</evidence>
<dbReference type="EMBL" id="CP041217">
    <property type="protein sequence ID" value="QDH23439.1"/>
    <property type="molecule type" value="Genomic_DNA"/>
</dbReference>
<protein>
    <submittedName>
        <fullName evidence="3">Uncharacterized protein</fullName>
    </submittedName>
</protein>
<dbReference type="KEGG" id="saca:FFV09_22780"/>
<evidence type="ECO:0000256" key="2">
    <source>
        <dbReference type="SAM" id="Phobius"/>
    </source>
</evidence>
<feature type="transmembrane region" description="Helical" evidence="2">
    <location>
        <begin position="136"/>
        <end position="160"/>
    </location>
</feature>
<accession>A0A4Y6V096</accession>
<dbReference type="OrthoDB" id="2679834at2"/>
<evidence type="ECO:0000313" key="4">
    <source>
        <dbReference type="Proteomes" id="UP000316968"/>
    </source>
</evidence>
<dbReference type="RefSeq" id="WP_141449976.1">
    <property type="nucleotide sequence ID" value="NZ_CP041217.1"/>
</dbReference>
<feature type="coiled-coil region" evidence="1">
    <location>
        <begin position="157"/>
        <end position="191"/>
    </location>
</feature>
<feature type="transmembrane region" description="Helical" evidence="2">
    <location>
        <begin position="20"/>
        <end position="39"/>
    </location>
</feature>
<keyword evidence="4" id="KW-1185">Reference proteome</keyword>
<gene>
    <name evidence="3" type="ORF">FFV09_22780</name>
</gene>
<dbReference type="AlphaFoldDB" id="A0A4Y6V096"/>
<dbReference type="Proteomes" id="UP000316968">
    <property type="component" value="Chromosome"/>
</dbReference>
<keyword evidence="1" id="KW-0175">Coiled coil</keyword>
<evidence type="ECO:0000313" key="3">
    <source>
        <dbReference type="EMBL" id="QDH23439.1"/>
    </source>
</evidence>
<keyword evidence="2" id="KW-1133">Transmembrane helix</keyword>
<proteinExistence type="predicted"/>
<feature type="transmembrane region" description="Helical" evidence="2">
    <location>
        <begin position="59"/>
        <end position="84"/>
    </location>
</feature>
<sequence length="204" mass="23544">MSAKRANFIGWLLEKCSMQIFFPGFALLFLCNKLLLYFTKSMGSTDLELWLYRTYEVLISSNLGTITTIAAIFVGIYMTVLSVLGSVKVNSVMAFLSDLDLKKLVNFIVKGMLSSFIVVFYSLIANAIEFEFLQVFVFFLLLIWMFSAALRFGGNLALIYKSDLERLSENIEQEREEAEEQKEILKTLRTYLRIQEEEKLKIKK</sequence>